<dbReference type="Proteomes" id="UP001590950">
    <property type="component" value="Unassembled WGS sequence"/>
</dbReference>
<dbReference type="PANTHER" id="PTHR13200">
    <property type="entry name" value="EEF1A LYSINE METHYLTRANSFERASE 1"/>
    <property type="match status" value="1"/>
</dbReference>
<evidence type="ECO:0000313" key="7">
    <source>
        <dbReference type="Proteomes" id="UP001590950"/>
    </source>
</evidence>
<protein>
    <recommendedName>
        <fullName evidence="5">Protein-lysine N-methyltransferase EFM5</fullName>
        <ecNumber evidence="5">2.1.1.-</ecNumber>
    </recommendedName>
    <alternativeName>
        <fullName evidence="5">Elongation factor methyltransferase 5</fullName>
    </alternativeName>
</protein>
<dbReference type="Pfam" id="PF10237">
    <property type="entry name" value="N6-adenineMlase"/>
    <property type="match status" value="1"/>
</dbReference>
<name>A0ABR4APZ0_9LECA</name>
<keyword evidence="2 5" id="KW-0963">Cytoplasm</keyword>
<comment type="similarity">
    <text evidence="5">Belongs to the class I-like SAM-binding methyltransferase superfamily. EFM5 family.</text>
</comment>
<comment type="subcellular location">
    <subcellularLocation>
        <location evidence="1 5">Cytoplasm</location>
    </subcellularLocation>
</comment>
<keyword evidence="4 5" id="KW-0808">Transferase</keyword>
<evidence type="ECO:0000256" key="1">
    <source>
        <dbReference type="ARBA" id="ARBA00004496"/>
    </source>
</evidence>
<dbReference type="InterPro" id="IPR019369">
    <property type="entry name" value="Efm5/EEF1AKMT1"/>
</dbReference>
<dbReference type="PANTHER" id="PTHR13200:SF0">
    <property type="entry name" value="EEF1A LYSINE METHYLTRANSFERASE 1"/>
    <property type="match status" value="1"/>
</dbReference>
<keyword evidence="7" id="KW-1185">Reference proteome</keyword>
<dbReference type="InterPro" id="IPR002052">
    <property type="entry name" value="DNA_methylase_N6_adenine_CS"/>
</dbReference>
<reference evidence="6 7" key="1">
    <citation type="submission" date="2024-09" db="EMBL/GenBank/DDBJ databases">
        <title>Rethinking Asexuality: The Enigmatic Case of Functional Sexual Genes in Lepraria (Stereocaulaceae).</title>
        <authorList>
            <person name="Doellman M."/>
            <person name="Sun Y."/>
            <person name="Barcenas-Pena A."/>
            <person name="Lumbsch H.T."/>
            <person name="Grewe F."/>
        </authorList>
    </citation>
    <scope>NUCLEOTIDE SEQUENCE [LARGE SCALE GENOMIC DNA]</scope>
    <source>
        <strain evidence="6 7">Mercado 3170</strain>
    </source>
</reference>
<dbReference type="EC" id="2.1.1.-" evidence="5"/>
<comment type="caution">
    <text evidence="6">The sequence shown here is derived from an EMBL/GenBank/DDBJ whole genome shotgun (WGS) entry which is preliminary data.</text>
</comment>
<dbReference type="EMBL" id="JBEFKJ010000006">
    <property type="protein sequence ID" value="KAL2045503.1"/>
    <property type="molecule type" value="Genomic_DNA"/>
</dbReference>
<organism evidence="6 7">
    <name type="scientific">Stereocaulon virgatum</name>
    <dbReference type="NCBI Taxonomy" id="373712"/>
    <lineage>
        <taxon>Eukaryota</taxon>
        <taxon>Fungi</taxon>
        <taxon>Dikarya</taxon>
        <taxon>Ascomycota</taxon>
        <taxon>Pezizomycotina</taxon>
        <taxon>Lecanoromycetes</taxon>
        <taxon>OSLEUM clade</taxon>
        <taxon>Lecanoromycetidae</taxon>
        <taxon>Lecanorales</taxon>
        <taxon>Lecanorineae</taxon>
        <taxon>Stereocaulaceae</taxon>
        <taxon>Stereocaulon</taxon>
    </lineage>
</organism>
<proteinExistence type="inferred from homology"/>
<accession>A0ABR4APZ0</accession>
<evidence type="ECO:0000256" key="3">
    <source>
        <dbReference type="ARBA" id="ARBA00022603"/>
    </source>
</evidence>
<sequence>MSDPGQDDDEVLELPNDTLVALQDFYSERDSREKRFTKLKAEMEQKGSQAQLSMDMFSEDWNVSQFWYSDETATTLAEQLLEGSSASTNICLVSAPSVFVQLKNLLASGKYEVCNIRLLEYDKRFDVFDEFVYYNFEHPLELPSGMKGKYDTILCDPPFLSSDCQTKAALTTRWLSKLTSTDPTRPCPRLIVCTGERMEALVHKLHPGIRTTTFDPQHAQNRLGNDFRCYANFECANWLWRKSD</sequence>
<evidence type="ECO:0000256" key="2">
    <source>
        <dbReference type="ARBA" id="ARBA00022490"/>
    </source>
</evidence>
<evidence type="ECO:0000256" key="5">
    <source>
        <dbReference type="HAMAP-Rule" id="MF_03187"/>
    </source>
</evidence>
<dbReference type="HAMAP" id="MF_03187">
    <property type="entry name" value="Methyltr_EFM5"/>
    <property type="match status" value="1"/>
</dbReference>
<evidence type="ECO:0000256" key="4">
    <source>
        <dbReference type="ARBA" id="ARBA00022679"/>
    </source>
</evidence>
<gene>
    <name evidence="5" type="primary">EFM5</name>
    <name evidence="6" type="ORF">N7G274_001931</name>
</gene>
<comment type="function">
    <text evidence="5">S-adenosyl-L-methionine-dependent protein-lysine N-methyltransferase that trimethylates elongation factor 1-alpha at 'Lys-79'.</text>
</comment>
<dbReference type="PROSITE" id="PS00092">
    <property type="entry name" value="N6_MTASE"/>
    <property type="match status" value="1"/>
</dbReference>
<dbReference type="InterPro" id="IPR041370">
    <property type="entry name" value="Mlase_EEF1AKMT1/ZCCHC4"/>
</dbReference>
<evidence type="ECO:0000313" key="6">
    <source>
        <dbReference type="EMBL" id="KAL2045503.1"/>
    </source>
</evidence>
<keyword evidence="3 5" id="KW-0489">Methyltransferase</keyword>